<reference evidence="2 3" key="1">
    <citation type="submission" date="2011-02" db="EMBL/GenBank/DDBJ databases">
        <title>The Genome Sequence of Sphaeroforma arctica JP610.</title>
        <authorList>
            <consortium name="The Broad Institute Genome Sequencing Platform"/>
            <person name="Russ C."/>
            <person name="Cuomo C."/>
            <person name="Young S.K."/>
            <person name="Zeng Q."/>
            <person name="Gargeya S."/>
            <person name="Alvarado L."/>
            <person name="Berlin A."/>
            <person name="Chapman S.B."/>
            <person name="Chen Z."/>
            <person name="Freedman E."/>
            <person name="Gellesch M."/>
            <person name="Goldberg J."/>
            <person name="Griggs A."/>
            <person name="Gujja S."/>
            <person name="Heilman E."/>
            <person name="Heiman D."/>
            <person name="Howarth C."/>
            <person name="Mehta T."/>
            <person name="Neiman D."/>
            <person name="Pearson M."/>
            <person name="Roberts A."/>
            <person name="Saif S."/>
            <person name="Shea T."/>
            <person name="Shenoy N."/>
            <person name="Sisk P."/>
            <person name="Stolte C."/>
            <person name="Sykes S."/>
            <person name="White J."/>
            <person name="Yandava C."/>
            <person name="Burger G."/>
            <person name="Gray M.W."/>
            <person name="Holland P.W.H."/>
            <person name="King N."/>
            <person name="Lang F.B.F."/>
            <person name="Roger A.J."/>
            <person name="Ruiz-Trillo I."/>
            <person name="Haas B."/>
            <person name="Nusbaum C."/>
            <person name="Birren B."/>
        </authorList>
    </citation>
    <scope>NUCLEOTIDE SEQUENCE [LARGE SCALE GENOMIC DNA]</scope>
    <source>
        <strain evidence="2 3">JP610</strain>
    </source>
</reference>
<dbReference type="RefSeq" id="XP_014151619.1">
    <property type="nucleotide sequence ID" value="XM_014296144.1"/>
</dbReference>
<name>A0A0L0FLR1_9EUKA</name>
<keyword evidence="3" id="KW-1185">Reference proteome</keyword>
<protein>
    <submittedName>
        <fullName evidence="2">Uncharacterized protein</fullName>
    </submittedName>
</protein>
<feature type="compositionally biased region" description="Polar residues" evidence="1">
    <location>
        <begin position="97"/>
        <end position="111"/>
    </location>
</feature>
<feature type="region of interest" description="Disordered" evidence="1">
    <location>
        <begin position="54"/>
        <end position="124"/>
    </location>
</feature>
<dbReference type="EMBL" id="KQ242652">
    <property type="protein sequence ID" value="KNC77717.1"/>
    <property type="molecule type" value="Genomic_DNA"/>
</dbReference>
<dbReference type="Proteomes" id="UP000054560">
    <property type="component" value="Unassembled WGS sequence"/>
</dbReference>
<evidence type="ECO:0000313" key="2">
    <source>
        <dbReference type="EMBL" id="KNC77717.1"/>
    </source>
</evidence>
<accession>A0A0L0FLR1</accession>
<proteinExistence type="predicted"/>
<evidence type="ECO:0000313" key="3">
    <source>
        <dbReference type="Proteomes" id="UP000054560"/>
    </source>
</evidence>
<organism evidence="2 3">
    <name type="scientific">Sphaeroforma arctica JP610</name>
    <dbReference type="NCBI Taxonomy" id="667725"/>
    <lineage>
        <taxon>Eukaryota</taxon>
        <taxon>Ichthyosporea</taxon>
        <taxon>Ichthyophonida</taxon>
        <taxon>Sphaeroforma</taxon>
    </lineage>
</organism>
<dbReference type="AlphaFoldDB" id="A0A0L0FLR1"/>
<dbReference type="GeneID" id="25910337"/>
<sequence length="124" mass="14121">RKDAPTGEDMKNELLRREYLSANVKKLELEFREEQVRLIGEAAVADRELEEAKRKHNNFTDHASSWDNARKSFVSESRRGDNYSPQGWLPAGDAESTAGTNKAKSNTNQQSTKKDDWTPGEWVP</sequence>
<feature type="non-terminal residue" evidence="2">
    <location>
        <position position="1"/>
    </location>
</feature>
<evidence type="ECO:0000256" key="1">
    <source>
        <dbReference type="SAM" id="MobiDB-lite"/>
    </source>
</evidence>
<gene>
    <name evidence="2" type="ORF">SARC_09833</name>
</gene>